<accession>A0A8T4LAH0</accession>
<dbReference type="AlphaFoldDB" id="A0A8T4LAH0"/>
<dbReference type="Proteomes" id="UP000678237">
    <property type="component" value="Unassembled WGS sequence"/>
</dbReference>
<organism evidence="1 2">
    <name type="scientific">Candidatus Iainarchaeum sp</name>
    <dbReference type="NCBI Taxonomy" id="3101447"/>
    <lineage>
        <taxon>Archaea</taxon>
        <taxon>Candidatus Iainarchaeota</taxon>
        <taxon>Candidatus Iainarchaeia</taxon>
        <taxon>Candidatus Iainarchaeales</taxon>
        <taxon>Candidatus Iainarchaeaceae</taxon>
        <taxon>Candidatus Iainarchaeum</taxon>
    </lineage>
</organism>
<evidence type="ECO:0000313" key="1">
    <source>
        <dbReference type="EMBL" id="MBS3062569.1"/>
    </source>
</evidence>
<protein>
    <submittedName>
        <fullName evidence="1">Uncharacterized protein</fullName>
    </submittedName>
</protein>
<proteinExistence type="predicted"/>
<dbReference type="EMBL" id="JAGVWE010000002">
    <property type="protein sequence ID" value="MBS3062569.1"/>
    <property type="molecule type" value="Genomic_DNA"/>
</dbReference>
<reference evidence="1" key="2">
    <citation type="submission" date="2021-05" db="EMBL/GenBank/DDBJ databases">
        <title>Protein family content uncovers lineage relationships and bacterial pathway maintenance mechanisms in DPANN archaea.</title>
        <authorList>
            <person name="Castelle C.J."/>
            <person name="Meheust R."/>
            <person name="Jaffe A.L."/>
            <person name="Seitz K."/>
            <person name="Gong X."/>
            <person name="Baker B.J."/>
            <person name="Banfield J.F."/>
        </authorList>
    </citation>
    <scope>NUCLEOTIDE SEQUENCE</scope>
    <source>
        <strain evidence="1">RIFCSPLOWO2_01_FULL_58_19</strain>
    </source>
</reference>
<sequence>MARVLAGDKAVEARVALADRRSKKMHARLTIDMISNLNRTAQRTLYNNRATLARFVWAMTVTSNPTLAGMVVGGLGGIQKPVSLRSGHKLRDAVLQSNPQQVDAIMSIALAEQIPNIHFKIADLILGLKGYIEARRKRPGRLRRLLGGGKRPKKTD</sequence>
<comment type="caution">
    <text evidence="1">The sequence shown here is derived from an EMBL/GenBank/DDBJ whole genome shotgun (WGS) entry which is preliminary data.</text>
</comment>
<evidence type="ECO:0000313" key="2">
    <source>
        <dbReference type="Proteomes" id="UP000678237"/>
    </source>
</evidence>
<name>A0A8T4LAH0_9ARCH</name>
<reference evidence="1" key="1">
    <citation type="submission" date="2021-03" db="EMBL/GenBank/DDBJ databases">
        <authorList>
            <person name="Jaffe A."/>
        </authorList>
    </citation>
    <scope>NUCLEOTIDE SEQUENCE</scope>
    <source>
        <strain evidence="1">RIFCSPLOWO2_01_FULL_58_19</strain>
    </source>
</reference>
<gene>
    <name evidence="1" type="ORF">J4203_01730</name>
</gene>